<dbReference type="Pfam" id="PF02397">
    <property type="entry name" value="Bac_transf"/>
    <property type="match status" value="1"/>
</dbReference>
<protein>
    <submittedName>
        <fullName evidence="3">Glycosyl transferase</fullName>
    </submittedName>
</protein>
<comment type="similarity">
    <text evidence="1">Belongs to the bacterial sugar transferase family.</text>
</comment>
<evidence type="ECO:0000313" key="4">
    <source>
        <dbReference type="Proteomes" id="UP000240912"/>
    </source>
</evidence>
<evidence type="ECO:0000259" key="2">
    <source>
        <dbReference type="Pfam" id="PF02397"/>
    </source>
</evidence>
<proteinExistence type="inferred from homology"/>
<dbReference type="InterPro" id="IPR003362">
    <property type="entry name" value="Bact_transf"/>
</dbReference>
<accession>A0A2T3HLD4</accession>
<dbReference type="OrthoDB" id="9808602at2"/>
<dbReference type="PANTHER" id="PTHR30576">
    <property type="entry name" value="COLANIC BIOSYNTHESIS UDP-GLUCOSE LIPID CARRIER TRANSFERASE"/>
    <property type="match status" value="1"/>
</dbReference>
<reference evidence="3 4" key="1">
    <citation type="submission" date="2018-03" db="EMBL/GenBank/DDBJ databases">
        <authorList>
            <person name="Keele B.F."/>
        </authorList>
    </citation>
    <scope>NUCLEOTIDE SEQUENCE [LARGE SCALE GENOMIC DNA]</scope>
    <source>
        <strain evidence="3 4">YL28-9</strain>
    </source>
</reference>
<gene>
    <name evidence="3" type="ORF">C7T94_11740</name>
</gene>
<evidence type="ECO:0000313" key="3">
    <source>
        <dbReference type="EMBL" id="PST83257.1"/>
    </source>
</evidence>
<dbReference type="AlphaFoldDB" id="A0A2T3HLD4"/>
<dbReference type="GO" id="GO:0016780">
    <property type="term" value="F:phosphotransferase activity, for other substituted phosphate groups"/>
    <property type="evidence" value="ECO:0007669"/>
    <property type="project" value="TreeGrafter"/>
</dbReference>
<keyword evidence="3" id="KW-0808">Transferase</keyword>
<evidence type="ECO:0000256" key="1">
    <source>
        <dbReference type="ARBA" id="ARBA00006464"/>
    </source>
</evidence>
<organism evidence="3 4">
    <name type="scientific">Pedobacter yulinensis</name>
    <dbReference type="NCBI Taxonomy" id="2126353"/>
    <lineage>
        <taxon>Bacteria</taxon>
        <taxon>Pseudomonadati</taxon>
        <taxon>Bacteroidota</taxon>
        <taxon>Sphingobacteriia</taxon>
        <taxon>Sphingobacteriales</taxon>
        <taxon>Sphingobacteriaceae</taxon>
        <taxon>Pedobacter</taxon>
    </lineage>
</organism>
<dbReference type="Proteomes" id="UP000240912">
    <property type="component" value="Unassembled WGS sequence"/>
</dbReference>
<dbReference type="PANTHER" id="PTHR30576:SF20">
    <property type="entry name" value="QUINOVOSAMINEPHOSPHOTRANSFERAE-RELATED"/>
    <property type="match status" value="1"/>
</dbReference>
<dbReference type="EMBL" id="PYLS01000005">
    <property type="protein sequence ID" value="PST83257.1"/>
    <property type="molecule type" value="Genomic_DNA"/>
</dbReference>
<name>A0A2T3HLD4_9SPHI</name>
<sequence>MNNKRIFDIALSLIALLLLLPVLLLLAVLVQLNSPGPSFYAQERVGRLGRCFRLLKFRTMHCRNAGGSLLTIGMRDSRITSLGYYLRKYKIDEFPQLLNVLKGDMSIVGPRPEVSKYVALYNTEQLNVLTVRPGMTDWASICFFDENRLLEEAADPEEYYVQQILPVKLSFNLQYIRRHNLTTDLRIIFLTGKRMLAIPRQQHPLAHASEQA</sequence>
<comment type="caution">
    <text evidence="3">The sequence shown here is derived from an EMBL/GenBank/DDBJ whole genome shotgun (WGS) entry which is preliminary data.</text>
</comment>
<keyword evidence="4" id="KW-1185">Reference proteome</keyword>
<dbReference type="RefSeq" id="WP_107215517.1">
    <property type="nucleotide sequence ID" value="NZ_KZ686269.1"/>
</dbReference>
<feature type="domain" description="Bacterial sugar transferase" evidence="2">
    <location>
        <begin position="4"/>
        <end position="196"/>
    </location>
</feature>